<evidence type="ECO:0000256" key="2">
    <source>
        <dbReference type="ARBA" id="ARBA00023122"/>
    </source>
</evidence>
<dbReference type="Gene3D" id="3.10.580.10">
    <property type="entry name" value="CBS-domain"/>
    <property type="match status" value="1"/>
</dbReference>
<dbReference type="InterPro" id="IPR050511">
    <property type="entry name" value="AMPK_gamma/SDS23_families"/>
</dbReference>
<dbReference type="GO" id="GO:0005737">
    <property type="term" value="C:cytoplasm"/>
    <property type="evidence" value="ECO:0007669"/>
    <property type="project" value="TreeGrafter"/>
</dbReference>
<dbReference type="InterPro" id="IPR046342">
    <property type="entry name" value="CBS_dom_sf"/>
</dbReference>
<dbReference type="PANTHER" id="PTHR13780:SF128">
    <property type="entry name" value="CBS DOMAIN-CONTAINING PROTEIN"/>
    <property type="match status" value="1"/>
</dbReference>
<dbReference type="InterPro" id="IPR000644">
    <property type="entry name" value="CBS_dom"/>
</dbReference>
<dbReference type="GeneID" id="120276391"/>
<feature type="domain" description="CBS" evidence="5">
    <location>
        <begin position="313"/>
        <end position="373"/>
    </location>
</feature>
<dbReference type="PROSITE" id="PS51371">
    <property type="entry name" value="CBS"/>
    <property type="match status" value="1"/>
</dbReference>
<dbReference type="RefSeq" id="XP_039139051.1">
    <property type="nucleotide sequence ID" value="XM_039283117.1"/>
</dbReference>
<dbReference type="AlphaFoldDB" id="A0AB40CJW9"/>
<evidence type="ECO:0000256" key="4">
    <source>
        <dbReference type="SAM" id="MobiDB-lite"/>
    </source>
</evidence>
<dbReference type="Pfam" id="PF00571">
    <property type="entry name" value="CBS"/>
    <property type="match status" value="2"/>
</dbReference>
<name>A0AB40CJW9_DIOCR</name>
<evidence type="ECO:0000313" key="6">
    <source>
        <dbReference type="Proteomes" id="UP001515500"/>
    </source>
</evidence>
<evidence type="ECO:0000313" key="7">
    <source>
        <dbReference type="RefSeq" id="XP_039139051.1"/>
    </source>
</evidence>
<keyword evidence="6" id="KW-1185">Reference proteome</keyword>
<dbReference type="PANTHER" id="PTHR13780">
    <property type="entry name" value="AMP-ACTIVATED PROTEIN KINASE, GAMMA REGULATORY SUBUNIT"/>
    <property type="match status" value="1"/>
</dbReference>
<accession>A0AB40CJW9</accession>
<keyword evidence="2 3" id="KW-0129">CBS domain</keyword>
<feature type="region of interest" description="Disordered" evidence="4">
    <location>
        <begin position="282"/>
        <end position="310"/>
    </location>
</feature>
<dbReference type="SMART" id="SM00116">
    <property type="entry name" value="CBS"/>
    <property type="match status" value="1"/>
</dbReference>
<reference evidence="7" key="1">
    <citation type="submission" date="2025-08" db="UniProtKB">
        <authorList>
            <consortium name="RefSeq"/>
        </authorList>
    </citation>
    <scope>IDENTIFICATION</scope>
</reference>
<proteinExistence type="predicted"/>
<evidence type="ECO:0000256" key="3">
    <source>
        <dbReference type="PROSITE-ProRule" id="PRU00703"/>
    </source>
</evidence>
<dbReference type="Proteomes" id="UP001515500">
    <property type="component" value="Chromosome 14"/>
</dbReference>
<evidence type="ECO:0000256" key="1">
    <source>
        <dbReference type="ARBA" id="ARBA00022737"/>
    </source>
</evidence>
<dbReference type="SUPFAM" id="SSF54631">
    <property type="entry name" value="CBS-domain pair"/>
    <property type="match status" value="1"/>
</dbReference>
<dbReference type="GO" id="GO:0005634">
    <property type="term" value="C:nucleus"/>
    <property type="evidence" value="ECO:0007669"/>
    <property type="project" value="TreeGrafter"/>
</dbReference>
<protein>
    <submittedName>
        <fullName evidence="7">CBS domain-containing protein CBSX5-like</fullName>
    </submittedName>
</protein>
<gene>
    <name evidence="7" type="primary">LOC120276391</name>
</gene>
<sequence>MAVSLVCGEVSDLCIGKPALRPLPSTATVGDALLALRSRCGGELCVSFWSADKKTIAGRVSVVDVVCYLCSESNIADPARALADPVSVLLPKDSGLVCRLEPNSCILDALDAILEGIQTLVVPIRRRKLSAGGGEEFCWLTQEDLVRHFLNSIAVISSVAARPVASLNVVRSDFVAVRYRDPALSALPLLRRAISTQTSVAVVTDDGKLIGEISPSTLANCDEGVAAALAALSAGDLMAYIDCSPAPPVSAILAVKSKLKEKNLTGMLELLDEEFSQTLVMPLSSSSDEDEDTSTMNRRKPRRMRSGSYSARMGRRSEEAIVCHPESSLVAVMVQALAHRVSYVWVVDEEYTLVGIVTFPDILKVLREQFTDSF</sequence>
<evidence type="ECO:0000259" key="5">
    <source>
        <dbReference type="PROSITE" id="PS51371"/>
    </source>
</evidence>
<organism evidence="6 7">
    <name type="scientific">Dioscorea cayennensis subsp. rotundata</name>
    <name type="common">White Guinea yam</name>
    <name type="synonym">Dioscorea rotundata</name>
    <dbReference type="NCBI Taxonomy" id="55577"/>
    <lineage>
        <taxon>Eukaryota</taxon>
        <taxon>Viridiplantae</taxon>
        <taxon>Streptophyta</taxon>
        <taxon>Embryophyta</taxon>
        <taxon>Tracheophyta</taxon>
        <taxon>Spermatophyta</taxon>
        <taxon>Magnoliopsida</taxon>
        <taxon>Liliopsida</taxon>
        <taxon>Dioscoreales</taxon>
        <taxon>Dioscoreaceae</taxon>
        <taxon>Dioscorea</taxon>
    </lineage>
</organism>
<keyword evidence="1" id="KW-0677">Repeat</keyword>